<dbReference type="InterPro" id="IPR032466">
    <property type="entry name" value="Metal_Hydrolase"/>
</dbReference>
<dbReference type="PANTHER" id="PTHR11647">
    <property type="entry name" value="HYDRANTOINASE/DIHYDROPYRIMIDINASE FAMILY MEMBER"/>
    <property type="match status" value="1"/>
</dbReference>
<dbReference type="InterPro" id="IPR011059">
    <property type="entry name" value="Metal-dep_hydrolase_composite"/>
</dbReference>
<name>A0A6N2YQC3_9FIRM</name>
<dbReference type="RefSeq" id="WP_021841765.1">
    <property type="nucleotide sequence ID" value="NZ_CACRUX010000005.1"/>
</dbReference>
<protein>
    <submittedName>
        <fullName evidence="7">D-phenylhydantoinase</fullName>
        <ecNumber evidence="7">3.5.2.-</ecNumber>
    </submittedName>
</protein>
<evidence type="ECO:0000256" key="4">
    <source>
        <dbReference type="ARBA" id="ARBA00022801"/>
    </source>
</evidence>
<evidence type="ECO:0000256" key="3">
    <source>
        <dbReference type="ARBA" id="ARBA00022723"/>
    </source>
</evidence>
<keyword evidence="3" id="KW-0479">Metal-binding</keyword>
<dbReference type="GO" id="GO:0046872">
    <property type="term" value="F:metal ion binding"/>
    <property type="evidence" value="ECO:0007669"/>
    <property type="project" value="UniProtKB-KW"/>
</dbReference>
<dbReference type="Gene3D" id="2.30.40.10">
    <property type="entry name" value="Urease, subunit C, domain 1"/>
    <property type="match status" value="1"/>
</dbReference>
<evidence type="ECO:0000256" key="5">
    <source>
        <dbReference type="PIRSR" id="PIRSR611778-50"/>
    </source>
</evidence>
<dbReference type="GO" id="GO:0016812">
    <property type="term" value="F:hydrolase activity, acting on carbon-nitrogen (but not peptide) bonds, in cyclic amides"/>
    <property type="evidence" value="ECO:0007669"/>
    <property type="project" value="TreeGrafter"/>
</dbReference>
<evidence type="ECO:0000259" key="6">
    <source>
        <dbReference type="Pfam" id="PF01979"/>
    </source>
</evidence>
<comment type="similarity">
    <text evidence="2">Belongs to the metallo-dependent hydrolases superfamily. Hydantoinase/dihydropyrimidinase family.</text>
</comment>
<dbReference type="InterPro" id="IPR011778">
    <property type="entry name" value="Hydantoinase/dihydroPyrase"/>
</dbReference>
<feature type="domain" description="Amidohydrolase-related" evidence="6">
    <location>
        <begin position="76"/>
        <end position="462"/>
    </location>
</feature>
<gene>
    <name evidence="7" type="primary">hyuA</name>
    <name evidence="7" type="ORF">VRLFYP33_02455</name>
</gene>
<evidence type="ECO:0000313" key="7">
    <source>
        <dbReference type="EMBL" id="VYT69165.1"/>
    </source>
</evidence>
<dbReference type="AlphaFoldDB" id="A0A6N2YQC3"/>
<evidence type="ECO:0000256" key="2">
    <source>
        <dbReference type="ARBA" id="ARBA00008829"/>
    </source>
</evidence>
<dbReference type="InterPro" id="IPR050378">
    <property type="entry name" value="Metallo-dep_Hydrolases_sf"/>
</dbReference>
<comment type="cofactor">
    <cofactor evidence="1">
        <name>Zn(2+)</name>
        <dbReference type="ChEBI" id="CHEBI:29105"/>
    </cofactor>
</comment>
<feature type="modified residue" description="N6-carboxylysine" evidence="5">
    <location>
        <position position="178"/>
    </location>
</feature>
<proteinExistence type="inferred from homology"/>
<comment type="PTM">
    <text evidence="5">Carbamylation allows a single lysine to coordinate two divalent metal cations.</text>
</comment>
<sequence>MNIIIENGLICTATDHFVGDIVITGDTITAITAPHAARQTVGSGTNNSPAEQEFQTVDPIKDQGTDYEIIDATGHYVVPGGIDPHTHFDLQQSPKHRACDDFLHGGIAAACGGTTTIIDHIAFGPAGCSLHHQFDVYRDLAKDCPVDYSFHGVFQHVDDSILKEINELVTKEGFPSFKAYTTYGSPLHEPELFALLERLKKCGGLLTVHAEDDTITNTLRNRLTKEELLPIGHALTRPNTAESISVNTVIGLARVVGDAPVYLVHMSAHESLSEIRLARQEGQANIYAETCPQYLFLTDDKFKDGGPMEGIKYMLAPPLRKKEDQDALWQGLQDGTVQVVATDHCPFTIAEKQAYVDDFRNCPGGISGVEERMPLLFSEGVLQKRLTPEQFVQVTATNAARIFGITNKGDIKVGYDADLVLFNPNESRTFRADNLKTTCGYSAYEGMTVNATVAKVFLRGQLIAENNTFCGKKGYGQLLKRHIKAADK</sequence>
<dbReference type="GO" id="GO:0005829">
    <property type="term" value="C:cytosol"/>
    <property type="evidence" value="ECO:0007669"/>
    <property type="project" value="TreeGrafter"/>
</dbReference>
<evidence type="ECO:0000256" key="1">
    <source>
        <dbReference type="ARBA" id="ARBA00001947"/>
    </source>
</evidence>
<dbReference type="NCBIfam" id="TIGR02033">
    <property type="entry name" value="D-hydantoinase"/>
    <property type="match status" value="1"/>
</dbReference>
<accession>A0A6N2YQC3</accession>
<dbReference type="SUPFAM" id="SSF51338">
    <property type="entry name" value="Composite domain of metallo-dependent hydrolases"/>
    <property type="match status" value="2"/>
</dbReference>
<dbReference type="PANTHER" id="PTHR11647:SF1">
    <property type="entry name" value="COLLAPSIN RESPONSE MEDIATOR PROTEIN"/>
    <property type="match status" value="1"/>
</dbReference>
<dbReference type="FunFam" id="3.20.20.140:FF:000174">
    <property type="entry name" value="Dihydropyrimidinase-related protein 2"/>
    <property type="match status" value="1"/>
</dbReference>
<dbReference type="SUPFAM" id="SSF51556">
    <property type="entry name" value="Metallo-dependent hydrolases"/>
    <property type="match status" value="1"/>
</dbReference>
<dbReference type="Pfam" id="PF01979">
    <property type="entry name" value="Amidohydro_1"/>
    <property type="match status" value="1"/>
</dbReference>
<dbReference type="InterPro" id="IPR006680">
    <property type="entry name" value="Amidohydro-rel"/>
</dbReference>
<dbReference type="EC" id="3.5.2.-" evidence="7"/>
<dbReference type="EMBL" id="CACRUX010000005">
    <property type="protein sequence ID" value="VYT69165.1"/>
    <property type="molecule type" value="Genomic_DNA"/>
</dbReference>
<keyword evidence="4 7" id="KW-0378">Hydrolase</keyword>
<organism evidence="7">
    <name type="scientific">Veillonella ratti</name>
    <dbReference type="NCBI Taxonomy" id="103892"/>
    <lineage>
        <taxon>Bacteria</taxon>
        <taxon>Bacillati</taxon>
        <taxon>Bacillota</taxon>
        <taxon>Negativicutes</taxon>
        <taxon>Veillonellales</taxon>
        <taxon>Veillonellaceae</taxon>
        <taxon>Veillonella</taxon>
    </lineage>
</organism>
<reference evidence="7" key="1">
    <citation type="submission" date="2019-11" db="EMBL/GenBank/DDBJ databases">
        <authorList>
            <person name="Feng L."/>
        </authorList>
    </citation>
    <scope>NUCLEOTIDE SEQUENCE</scope>
    <source>
        <strain evidence="7">VrattiLFYP33</strain>
    </source>
</reference>
<dbReference type="Gene3D" id="3.20.20.140">
    <property type="entry name" value="Metal-dependent hydrolases"/>
    <property type="match status" value="1"/>
</dbReference>